<proteinExistence type="predicted"/>
<feature type="compositionally biased region" description="Low complexity" evidence="1">
    <location>
        <begin position="67"/>
        <end position="97"/>
    </location>
</feature>
<evidence type="ECO:0000313" key="2">
    <source>
        <dbReference type="EMBL" id="GLB39782.1"/>
    </source>
</evidence>
<name>A0A9P3PQZ6_LYOSH</name>
<sequence length="150" mass="16110">MSPCRDTEKPKRTLSTIPESNSSSSPSLSTARMPALSNTSSLRRRRRQLLRTPSVERDFSSRAPTIASTADPDAESSSSSGSSQSDSSPSPHPYSVDTPPTTVEGLDEDLAAPVSAQEGEGYYDGDETDPYDRPDSRSTYCTARSDLGED</sequence>
<feature type="compositionally biased region" description="Low complexity" evidence="1">
    <location>
        <begin position="13"/>
        <end position="30"/>
    </location>
</feature>
<dbReference type="EMBL" id="BRPK01000007">
    <property type="protein sequence ID" value="GLB39782.1"/>
    <property type="molecule type" value="Genomic_DNA"/>
</dbReference>
<evidence type="ECO:0000256" key="1">
    <source>
        <dbReference type="SAM" id="MobiDB-lite"/>
    </source>
</evidence>
<evidence type="ECO:0000313" key="3">
    <source>
        <dbReference type="Proteomes" id="UP001063166"/>
    </source>
</evidence>
<protein>
    <submittedName>
        <fullName evidence="2">Uncharacterized protein</fullName>
    </submittedName>
</protein>
<organism evidence="2 3">
    <name type="scientific">Lyophyllum shimeji</name>
    <name type="common">Hon-shimeji</name>
    <name type="synonym">Tricholoma shimeji</name>
    <dbReference type="NCBI Taxonomy" id="47721"/>
    <lineage>
        <taxon>Eukaryota</taxon>
        <taxon>Fungi</taxon>
        <taxon>Dikarya</taxon>
        <taxon>Basidiomycota</taxon>
        <taxon>Agaricomycotina</taxon>
        <taxon>Agaricomycetes</taxon>
        <taxon>Agaricomycetidae</taxon>
        <taxon>Agaricales</taxon>
        <taxon>Tricholomatineae</taxon>
        <taxon>Lyophyllaceae</taxon>
        <taxon>Lyophyllum</taxon>
    </lineage>
</organism>
<feature type="region of interest" description="Disordered" evidence="1">
    <location>
        <begin position="1"/>
        <end position="150"/>
    </location>
</feature>
<feature type="compositionally biased region" description="Basic and acidic residues" evidence="1">
    <location>
        <begin position="1"/>
        <end position="11"/>
    </location>
</feature>
<dbReference type="OrthoDB" id="3065051at2759"/>
<dbReference type="AlphaFoldDB" id="A0A9P3PQZ6"/>
<comment type="caution">
    <text evidence="2">The sequence shown here is derived from an EMBL/GenBank/DDBJ whole genome shotgun (WGS) entry which is preliminary data.</text>
</comment>
<dbReference type="Proteomes" id="UP001063166">
    <property type="component" value="Unassembled WGS sequence"/>
</dbReference>
<keyword evidence="3" id="KW-1185">Reference proteome</keyword>
<accession>A0A9P3PQZ6</accession>
<gene>
    <name evidence="2" type="ORF">LshimejAT787_0702920</name>
</gene>
<reference evidence="2" key="1">
    <citation type="submission" date="2022-07" db="EMBL/GenBank/DDBJ databases">
        <title>The genome of Lyophyllum shimeji provides insight into the initial evolution of ectomycorrhizal fungal genome.</title>
        <authorList>
            <person name="Kobayashi Y."/>
            <person name="Shibata T."/>
            <person name="Hirakawa H."/>
            <person name="Shigenobu S."/>
            <person name="Nishiyama T."/>
            <person name="Yamada A."/>
            <person name="Hasebe M."/>
            <person name="Kawaguchi M."/>
        </authorList>
    </citation>
    <scope>NUCLEOTIDE SEQUENCE</scope>
    <source>
        <strain evidence="2">AT787</strain>
    </source>
</reference>